<dbReference type="AlphaFoldDB" id="A0A0S4J831"/>
<dbReference type="InterPro" id="IPR000719">
    <property type="entry name" value="Prot_kinase_dom"/>
</dbReference>
<evidence type="ECO:0000256" key="6">
    <source>
        <dbReference type="SAM" id="Phobius"/>
    </source>
</evidence>
<dbReference type="SUPFAM" id="SSF56112">
    <property type="entry name" value="Protein kinase-like (PK-like)"/>
    <property type="match status" value="1"/>
</dbReference>
<evidence type="ECO:0000256" key="4">
    <source>
        <dbReference type="ARBA" id="ARBA00022840"/>
    </source>
</evidence>
<keyword evidence="7" id="KW-0732">Signal</keyword>
<accession>A0A0S4J831</accession>
<evidence type="ECO:0000256" key="1">
    <source>
        <dbReference type="ARBA" id="ARBA00022679"/>
    </source>
</evidence>
<reference evidence="10" key="1">
    <citation type="submission" date="2015-09" db="EMBL/GenBank/DDBJ databases">
        <authorList>
            <consortium name="Pathogen Informatics"/>
        </authorList>
    </citation>
    <scope>NUCLEOTIDE SEQUENCE [LARGE SCALE GENOMIC DNA]</scope>
    <source>
        <strain evidence="10">Lake Konstanz</strain>
    </source>
</reference>
<dbReference type="Gene3D" id="1.10.510.10">
    <property type="entry name" value="Transferase(Phosphotransferase) domain 1"/>
    <property type="match status" value="1"/>
</dbReference>
<dbReference type="OrthoDB" id="266718at2759"/>
<dbReference type="PANTHER" id="PTHR48016">
    <property type="entry name" value="MAP KINASE KINASE KINASE SSK2-RELATED-RELATED"/>
    <property type="match status" value="1"/>
</dbReference>
<dbReference type="PROSITE" id="PS00108">
    <property type="entry name" value="PROTEIN_KINASE_ST"/>
    <property type="match status" value="1"/>
</dbReference>
<dbReference type="CDD" id="cd06606">
    <property type="entry name" value="STKc_MAPKKK"/>
    <property type="match status" value="1"/>
</dbReference>
<evidence type="ECO:0000259" key="8">
    <source>
        <dbReference type="PROSITE" id="PS50011"/>
    </source>
</evidence>
<feature type="region of interest" description="Disordered" evidence="5">
    <location>
        <begin position="784"/>
        <end position="840"/>
    </location>
</feature>
<keyword evidence="6" id="KW-0812">Transmembrane</keyword>
<feature type="compositionally biased region" description="Polar residues" evidence="5">
    <location>
        <begin position="308"/>
        <end position="317"/>
    </location>
</feature>
<evidence type="ECO:0000313" key="9">
    <source>
        <dbReference type="EMBL" id="CUG86482.1"/>
    </source>
</evidence>
<organism evidence="9 10">
    <name type="scientific">Bodo saltans</name>
    <name type="common">Flagellated protozoan</name>
    <dbReference type="NCBI Taxonomy" id="75058"/>
    <lineage>
        <taxon>Eukaryota</taxon>
        <taxon>Discoba</taxon>
        <taxon>Euglenozoa</taxon>
        <taxon>Kinetoplastea</taxon>
        <taxon>Metakinetoplastina</taxon>
        <taxon>Eubodonida</taxon>
        <taxon>Bodonidae</taxon>
        <taxon>Bodo</taxon>
    </lineage>
</organism>
<dbReference type="Proteomes" id="UP000051952">
    <property type="component" value="Unassembled WGS sequence"/>
</dbReference>
<dbReference type="Pfam" id="PF00069">
    <property type="entry name" value="Pkinase"/>
    <property type="match status" value="1"/>
</dbReference>
<protein>
    <submittedName>
        <fullName evidence="9">Protein kinase, putative</fullName>
    </submittedName>
</protein>
<keyword evidence="1" id="KW-0808">Transferase</keyword>
<name>A0A0S4J831_BODSA</name>
<dbReference type="VEuPathDB" id="TriTrypDB:BSAL_93360"/>
<dbReference type="PANTHER" id="PTHR48016:SF56">
    <property type="entry name" value="MAPKK KINASE"/>
    <property type="match status" value="1"/>
</dbReference>
<evidence type="ECO:0000256" key="7">
    <source>
        <dbReference type="SAM" id="SignalP"/>
    </source>
</evidence>
<proteinExistence type="predicted"/>
<evidence type="ECO:0000256" key="3">
    <source>
        <dbReference type="ARBA" id="ARBA00022777"/>
    </source>
</evidence>
<keyword evidence="6" id="KW-1133">Transmembrane helix</keyword>
<dbReference type="InterPro" id="IPR008271">
    <property type="entry name" value="Ser/Thr_kinase_AS"/>
</dbReference>
<dbReference type="EMBL" id="CYKH01001313">
    <property type="protein sequence ID" value="CUG86482.1"/>
    <property type="molecule type" value="Genomic_DNA"/>
</dbReference>
<feature type="chain" id="PRO_5006622009" evidence="7">
    <location>
        <begin position="32"/>
        <end position="920"/>
    </location>
</feature>
<feature type="domain" description="Protein kinase" evidence="8">
    <location>
        <begin position="403"/>
        <end position="683"/>
    </location>
</feature>
<keyword evidence="2" id="KW-0547">Nucleotide-binding</keyword>
<dbReference type="GO" id="GO:0005524">
    <property type="term" value="F:ATP binding"/>
    <property type="evidence" value="ECO:0007669"/>
    <property type="project" value="UniProtKB-KW"/>
</dbReference>
<keyword evidence="4" id="KW-0067">ATP-binding</keyword>
<dbReference type="InterPro" id="IPR050538">
    <property type="entry name" value="MAP_kinase_kinase_kinase"/>
</dbReference>
<dbReference type="SMART" id="SM00220">
    <property type="entry name" value="S_TKc"/>
    <property type="match status" value="1"/>
</dbReference>
<feature type="transmembrane region" description="Helical" evidence="6">
    <location>
        <begin position="223"/>
        <end position="250"/>
    </location>
</feature>
<dbReference type="GO" id="GO:0004672">
    <property type="term" value="F:protein kinase activity"/>
    <property type="evidence" value="ECO:0007669"/>
    <property type="project" value="InterPro"/>
</dbReference>
<dbReference type="InterPro" id="IPR011009">
    <property type="entry name" value="Kinase-like_dom_sf"/>
</dbReference>
<keyword evidence="10" id="KW-1185">Reference proteome</keyword>
<evidence type="ECO:0000256" key="5">
    <source>
        <dbReference type="SAM" id="MobiDB-lite"/>
    </source>
</evidence>
<feature type="region of interest" description="Disordered" evidence="5">
    <location>
        <begin position="729"/>
        <end position="754"/>
    </location>
</feature>
<feature type="compositionally biased region" description="Low complexity" evidence="5">
    <location>
        <begin position="733"/>
        <end position="747"/>
    </location>
</feature>
<dbReference type="PROSITE" id="PS50011">
    <property type="entry name" value="PROTEIN_KINASE_DOM"/>
    <property type="match status" value="1"/>
</dbReference>
<feature type="compositionally biased region" description="Polar residues" evidence="5">
    <location>
        <begin position="277"/>
        <end position="294"/>
    </location>
</feature>
<gene>
    <name evidence="9" type="ORF">BSAL_93360</name>
</gene>
<evidence type="ECO:0000256" key="2">
    <source>
        <dbReference type="ARBA" id="ARBA00022741"/>
    </source>
</evidence>
<sequence>MTAASRNDSNFLVLQVSVAFLLLLVIPHAEGAPSSCTSSPTTALQACNLQCCGTLTCTCTGREEAIMCEYNACAARSLESEGCTTDPSYAAMYTAATSGEYACNSTLRTSGCPSMKKWGDASRCATGLACSTTTATQCNSACYATTLLCYAGALCGVGVSMSAVNYCQWLLGTVNGSQASGQLGDCYPFLNSSTVQNYQVCVSAVASTGTLQFQSSNNENESLTIAVVILGIVAAVLLVVTILMTIFSIVPSLMKKRGQVSEGGDGNSREMRARNSRQIGSSGNTVNHQHQGHGSYQRAVNEDAPQHRYQQASSSSIDEPGQHPAMKGSSPKMSHLKYGPVGGDSVTSGGAESLVRRSSIAWVEKPSPHTSLGGNSKSLLVSRLGLQVEMAKGIVRMLRDGKVQRGRLLGRGGSGTVNCCLLGNGSFIAHKELILPQMGKAEVAQISNELKIISRLNHRHCVRYYHAEVSIEKKHVAFWMEFVPGGSLSSLVKSLDGPIAENVAKSYVRQTLQGLAYLHANGVVHRDVKADNVLVDSDGIVKLADFGSSKLVRKSTNDSQASFQNAGMGHASYTDTMIGTPYWMAPEVVTMDESTTKSGDQEGYNHKADIWSLGILACEILCQGEVPWPKFSTYWEILMHISQKDPTLPTAVSALCLEFLKSALTRDPRTRPSARDLLLHPWLDDSDGGVAGHHASFEVPDANSDYKMSFGFRECLRTLGDLQRLEAMEDNSNATTATETPNTTGGAFESSDAPALRTSGFNIQMSDDDGTPLHGGIGGRISISFQDDESPSGGGLQISKDGVMFRTQPGQGGPAPSAPREEHPNVMHSPSYRTTTNAPQTTATTTTAATNSQQHHMAEDDDLLGDPFHATTAGLNVRGDVSPYDEEGMLNMNIAYTVLGVSGDNTMTTMTTLMASDDIH</sequence>
<keyword evidence="6" id="KW-0472">Membrane</keyword>
<feature type="region of interest" description="Disordered" evidence="5">
    <location>
        <begin position="277"/>
        <end position="350"/>
    </location>
</feature>
<evidence type="ECO:0000313" key="10">
    <source>
        <dbReference type="Proteomes" id="UP000051952"/>
    </source>
</evidence>
<keyword evidence="3 9" id="KW-0418">Kinase</keyword>
<feature type="signal peptide" evidence="7">
    <location>
        <begin position="1"/>
        <end position="31"/>
    </location>
</feature>